<feature type="transmembrane region" description="Helical" evidence="2">
    <location>
        <begin position="124"/>
        <end position="150"/>
    </location>
</feature>
<comment type="caution">
    <text evidence="3">The sequence shown here is derived from an EMBL/GenBank/DDBJ whole genome shotgun (WGS) entry which is preliminary data.</text>
</comment>
<keyword evidence="2" id="KW-1133">Transmembrane helix</keyword>
<evidence type="ECO:0008006" key="5">
    <source>
        <dbReference type="Google" id="ProtNLM"/>
    </source>
</evidence>
<protein>
    <recommendedName>
        <fullName evidence="5">Transmembrane protein</fullName>
    </recommendedName>
</protein>
<keyword evidence="4" id="KW-1185">Reference proteome</keyword>
<organism evidence="3 4">
    <name type="scientific">Polarella glacialis</name>
    <name type="common">Dinoflagellate</name>
    <dbReference type="NCBI Taxonomy" id="89957"/>
    <lineage>
        <taxon>Eukaryota</taxon>
        <taxon>Sar</taxon>
        <taxon>Alveolata</taxon>
        <taxon>Dinophyceae</taxon>
        <taxon>Suessiales</taxon>
        <taxon>Suessiaceae</taxon>
        <taxon>Polarella</taxon>
    </lineage>
</organism>
<keyword evidence="2" id="KW-0812">Transmembrane</keyword>
<feature type="transmembrane region" description="Helical" evidence="2">
    <location>
        <begin position="352"/>
        <end position="375"/>
    </location>
</feature>
<feature type="compositionally biased region" description="Polar residues" evidence="1">
    <location>
        <begin position="501"/>
        <end position="512"/>
    </location>
</feature>
<dbReference type="InterPro" id="IPR035897">
    <property type="entry name" value="Toll_tir_struct_dom_sf"/>
</dbReference>
<evidence type="ECO:0000256" key="1">
    <source>
        <dbReference type="SAM" id="MobiDB-lite"/>
    </source>
</evidence>
<dbReference type="EMBL" id="CAJNNV010001387">
    <property type="protein sequence ID" value="CAE8584935.1"/>
    <property type="molecule type" value="Genomic_DNA"/>
</dbReference>
<keyword evidence="2" id="KW-0472">Membrane</keyword>
<sequence length="525" mass="59170">MLSKKYPEAWLGGHGGVQIIGFVEWTGYFGLASSILVPLLWMNFGQRIRRLVSCTSRMVFVDKLCIHQTDPYLKAAGILGLTGFLRESQNLVVLWSPRYFSRLWCVYEVASWMHLEKETSKVHFFPLALALFGITVMFALFFSSFLLMWAARWTDVEYNLAAVVITLTSLAAPTHIIRRLIRDLQRMPRQVAAFSLKRAECFCCSNNHKIPGTDVDIPCDRELIEGQLALWGQATGEEDPLEKFDLYVREQLGSHILTKVGGSRIPYKMALMISVPVWGFNCDRLVLVSMVEPWGVRHSAYHRRPVRTAMRLMLHYVTTYVAVFPTAIRVALLAAVFLDRTLGVRERLLEDLLVTVLGICMFAGYFLGCLALLVYALQPVSVVPQIIITVLVWAFTVLLYSEQGVRCLNRFESIGSKAVLEEEAVRISAESNLDYSVESVSEAAQIYAATRQQKEQKRLVAEQRRRPAAALPDVGGTSDVEEGSCRKHPLQVPPQLHEVRTSQSLESQSSTDAGGELETARIRHR</sequence>
<feature type="transmembrane region" description="Helical" evidence="2">
    <location>
        <begin position="313"/>
        <end position="337"/>
    </location>
</feature>
<dbReference type="Proteomes" id="UP000654075">
    <property type="component" value="Unassembled WGS sequence"/>
</dbReference>
<accession>A0A813DFC8</accession>
<feature type="transmembrane region" description="Helical" evidence="2">
    <location>
        <begin position="156"/>
        <end position="177"/>
    </location>
</feature>
<evidence type="ECO:0000313" key="3">
    <source>
        <dbReference type="EMBL" id="CAE8584935.1"/>
    </source>
</evidence>
<gene>
    <name evidence="3" type="ORF">PGLA1383_LOCUS3856</name>
</gene>
<proteinExistence type="predicted"/>
<dbReference type="OMA" id="TIRECLC"/>
<reference evidence="3" key="1">
    <citation type="submission" date="2021-02" db="EMBL/GenBank/DDBJ databases">
        <authorList>
            <person name="Dougan E. K."/>
            <person name="Rhodes N."/>
            <person name="Thang M."/>
            <person name="Chan C."/>
        </authorList>
    </citation>
    <scope>NUCLEOTIDE SEQUENCE</scope>
</reference>
<evidence type="ECO:0000313" key="4">
    <source>
        <dbReference type="Proteomes" id="UP000654075"/>
    </source>
</evidence>
<name>A0A813DFC8_POLGL</name>
<dbReference type="SUPFAM" id="SSF52200">
    <property type="entry name" value="Toll/Interleukin receptor TIR domain"/>
    <property type="match status" value="1"/>
</dbReference>
<feature type="region of interest" description="Disordered" evidence="1">
    <location>
        <begin position="458"/>
        <end position="525"/>
    </location>
</feature>
<feature type="transmembrane region" description="Helical" evidence="2">
    <location>
        <begin position="382"/>
        <end position="400"/>
    </location>
</feature>
<evidence type="ECO:0000256" key="2">
    <source>
        <dbReference type="SAM" id="Phobius"/>
    </source>
</evidence>
<feature type="transmembrane region" description="Helical" evidence="2">
    <location>
        <begin position="20"/>
        <end position="41"/>
    </location>
</feature>
<dbReference type="AlphaFoldDB" id="A0A813DFC8"/>